<evidence type="ECO:0000256" key="2">
    <source>
        <dbReference type="SAM" id="MobiDB-lite"/>
    </source>
</evidence>
<keyword evidence="1" id="KW-0539">Nucleus</keyword>
<dbReference type="PROSITE" id="PS00463">
    <property type="entry name" value="ZN2_CY6_FUNGAL_1"/>
    <property type="match status" value="1"/>
</dbReference>
<dbReference type="Gene3D" id="4.10.240.10">
    <property type="entry name" value="Zn(2)-C6 fungal-type DNA-binding domain"/>
    <property type="match status" value="1"/>
</dbReference>
<dbReference type="SMART" id="SM00066">
    <property type="entry name" value="GAL4"/>
    <property type="match status" value="1"/>
</dbReference>
<keyword evidence="3" id="KW-0812">Transmembrane</keyword>
<organism evidence="5 6">
    <name type="scientific">Neonectria punicea</name>
    <dbReference type="NCBI Taxonomy" id="979145"/>
    <lineage>
        <taxon>Eukaryota</taxon>
        <taxon>Fungi</taxon>
        <taxon>Dikarya</taxon>
        <taxon>Ascomycota</taxon>
        <taxon>Pezizomycotina</taxon>
        <taxon>Sordariomycetes</taxon>
        <taxon>Hypocreomycetidae</taxon>
        <taxon>Hypocreales</taxon>
        <taxon>Nectriaceae</taxon>
        <taxon>Neonectria</taxon>
    </lineage>
</organism>
<evidence type="ECO:0000256" key="1">
    <source>
        <dbReference type="ARBA" id="ARBA00023242"/>
    </source>
</evidence>
<keyword evidence="3" id="KW-1133">Transmembrane helix</keyword>
<evidence type="ECO:0000313" key="6">
    <source>
        <dbReference type="Proteomes" id="UP001498476"/>
    </source>
</evidence>
<evidence type="ECO:0000259" key="4">
    <source>
        <dbReference type="PROSITE" id="PS50048"/>
    </source>
</evidence>
<protein>
    <recommendedName>
        <fullName evidence="4">Zn(2)-C6 fungal-type domain-containing protein</fullName>
    </recommendedName>
</protein>
<evidence type="ECO:0000256" key="3">
    <source>
        <dbReference type="SAM" id="Phobius"/>
    </source>
</evidence>
<keyword evidence="6" id="KW-1185">Reference proteome</keyword>
<name>A0ABR1GVS8_9HYPO</name>
<dbReference type="CDD" id="cd00067">
    <property type="entry name" value="GAL4"/>
    <property type="match status" value="1"/>
</dbReference>
<accession>A0ABR1GVS8</accession>
<dbReference type="InterPro" id="IPR001138">
    <property type="entry name" value="Zn2Cys6_DnaBD"/>
</dbReference>
<dbReference type="SUPFAM" id="SSF57701">
    <property type="entry name" value="Zn2/Cys6 DNA-binding domain"/>
    <property type="match status" value="1"/>
</dbReference>
<dbReference type="InterPro" id="IPR036864">
    <property type="entry name" value="Zn2-C6_fun-type_DNA-bd_sf"/>
</dbReference>
<proteinExistence type="predicted"/>
<feature type="transmembrane region" description="Helical" evidence="3">
    <location>
        <begin position="265"/>
        <end position="286"/>
    </location>
</feature>
<evidence type="ECO:0000313" key="5">
    <source>
        <dbReference type="EMBL" id="KAK7409642.1"/>
    </source>
</evidence>
<sequence length="405" mass="44386">MSKKRLACERCRTQKLKCNRRSETAPEPCLRCVQAQEECIIGLRKTPGRPAGRANNVNLDKHNHNHDQDHDRSPEASEPLDAPFDPSATSIAAFEDTFGSQFDFSLDNNIDPTGLLSSINDYEFPESMFNNLEPPTDFSMAWDASLDESSACGASRCQSFHMLEQHADSGFQLSSLHQKLSKELFMLKSLSWDITSVMKLESGPCSNGCHRVTGRQGREFNPLISTFNIIAELEHVLNSFRSLPTNGAATAAPGFCQGMNVSHSLTAMSCYLLLIFIYDCIFSYILDQASNNLLVRDFILHSAPSVSLGGFPIPTPTNLVGQLFVQLMQLKMKPIEAALGLPGDCRVSGEVDDEKTSTTGLLGGKHRESLLMALKGSDIDGANDLSAAGALDSLRDKMARLEAFK</sequence>
<feature type="region of interest" description="Disordered" evidence="2">
    <location>
        <begin position="45"/>
        <end position="86"/>
    </location>
</feature>
<comment type="caution">
    <text evidence="5">The sequence shown here is derived from an EMBL/GenBank/DDBJ whole genome shotgun (WGS) entry which is preliminary data.</text>
</comment>
<dbReference type="Pfam" id="PF00172">
    <property type="entry name" value="Zn_clus"/>
    <property type="match status" value="1"/>
</dbReference>
<reference evidence="5 6" key="1">
    <citation type="journal article" date="2025" name="Microbiol. Resour. Announc.">
        <title>Draft genome sequences for Neonectria magnoliae and Neonectria punicea, canker pathogens of Liriodendron tulipifera and Acer saccharum in West Virginia.</title>
        <authorList>
            <person name="Petronek H.M."/>
            <person name="Kasson M.T."/>
            <person name="Metheny A.M."/>
            <person name="Stauder C.M."/>
            <person name="Lovett B."/>
            <person name="Lynch S.C."/>
            <person name="Garnas J.R."/>
            <person name="Kasson L.R."/>
            <person name="Stajich J.E."/>
        </authorList>
    </citation>
    <scope>NUCLEOTIDE SEQUENCE [LARGE SCALE GENOMIC DNA]</scope>
    <source>
        <strain evidence="5 6">NRRL 64653</strain>
    </source>
</reference>
<keyword evidence="3" id="KW-0472">Membrane</keyword>
<dbReference type="Proteomes" id="UP001498476">
    <property type="component" value="Unassembled WGS sequence"/>
</dbReference>
<dbReference type="PROSITE" id="PS50048">
    <property type="entry name" value="ZN2_CY6_FUNGAL_2"/>
    <property type="match status" value="1"/>
</dbReference>
<feature type="compositionally biased region" description="Basic and acidic residues" evidence="2">
    <location>
        <begin position="59"/>
        <end position="75"/>
    </location>
</feature>
<feature type="domain" description="Zn(2)-C6 fungal-type" evidence="4">
    <location>
        <begin position="7"/>
        <end position="41"/>
    </location>
</feature>
<gene>
    <name evidence="5" type="ORF">QQX98_008157</name>
</gene>
<dbReference type="EMBL" id="JAZAVJ010000144">
    <property type="protein sequence ID" value="KAK7409642.1"/>
    <property type="molecule type" value="Genomic_DNA"/>
</dbReference>